<feature type="compositionally biased region" description="Low complexity" evidence="1">
    <location>
        <begin position="1"/>
        <end position="18"/>
    </location>
</feature>
<dbReference type="Gene3D" id="1.10.245.10">
    <property type="entry name" value="SWIB/MDM2 domain"/>
    <property type="match status" value="1"/>
</dbReference>
<feature type="domain" description="DM2" evidence="2">
    <location>
        <begin position="252"/>
        <end position="329"/>
    </location>
</feature>
<dbReference type="InterPro" id="IPR003121">
    <property type="entry name" value="SWIB_MDM2_domain"/>
</dbReference>
<proteinExistence type="predicted"/>
<dbReference type="STRING" id="574566.I0YVD9"/>
<evidence type="ECO:0000313" key="4">
    <source>
        <dbReference type="Proteomes" id="UP000007264"/>
    </source>
</evidence>
<dbReference type="AlphaFoldDB" id="I0YVD9"/>
<dbReference type="InterPro" id="IPR019835">
    <property type="entry name" value="SWIB_domain"/>
</dbReference>
<evidence type="ECO:0000313" key="3">
    <source>
        <dbReference type="EMBL" id="EIE22358.1"/>
    </source>
</evidence>
<dbReference type="OrthoDB" id="10263741at2759"/>
<dbReference type="Pfam" id="PF02201">
    <property type="entry name" value="SWIB"/>
    <property type="match status" value="1"/>
</dbReference>
<dbReference type="SMART" id="SM00151">
    <property type="entry name" value="SWIB"/>
    <property type="match status" value="1"/>
</dbReference>
<evidence type="ECO:0000259" key="2">
    <source>
        <dbReference type="PROSITE" id="PS51925"/>
    </source>
</evidence>
<protein>
    <recommendedName>
        <fullName evidence="2">DM2 domain-containing protein</fullName>
    </recommendedName>
</protein>
<dbReference type="EMBL" id="AGSI01000010">
    <property type="protein sequence ID" value="EIE22358.1"/>
    <property type="molecule type" value="Genomic_DNA"/>
</dbReference>
<comment type="caution">
    <text evidence="3">The sequence shown here is derived from an EMBL/GenBank/DDBJ whole genome shotgun (WGS) entry which is preliminary data.</text>
</comment>
<dbReference type="InterPro" id="IPR036885">
    <property type="entry name" value="SWIB_MDM2_dom_sf"/>
</dbReference>
<dbReference type="SUPFAM" id="SSF47592">
    <property type="entry name" value="SWIB/MDM2 domain"/>
    <property type="match status" value="1"/>
</dbReference>
<dbReference type="Proteomes" id="UP000007264">
    <property type="component" value="Unassembled WGS sequence"/>
</dbReference>
<evidence type="ECO:0000256" key="1">
    <source>
        <dbReference type="SAM" id="MobiDB-lite"/>
    </source>
</evidence>
<feature type="region of interest" description="Disordered" evidence="1">
    <location>
        <begin position="1"/>
        <end position="37"/>
    </location>
</feature>
<name>I0YVD9_COCSC</name>
<dbReference type="GeneID" id="17040344"/>
<reference evidence="3 4" key="1">
    <citation type="journal article" date="2012" name="Genome Biol.">
        <title>The genome of the polar eukaryotic microalga coccomyxa subellipsoidea reveals traits of cold adaptation.</title>
        <authorList>
            <person name="Blanc G."/>
            <person name="Agarkova I."/>
            <person name="Grimwood J."/>
            <person name="Kuo A."/>
            <person name="Brueggeman A."/>
            <person name="Dunigan D."/>
            <person name="Gurnon J."/>
            <person name="Ladunga I."/>
            <person name="Lindquist E."/>
            <person name="Lucas S."/>
            <person name="Pangilinan J."/>
            <person name="Proschold T."/>
            <person name="Salamov A."/>
            <person name="Schmutz J."/>
            <person name="Weeks D."/>
            <person name="Yamada T."/>
            <person name="Claverie J.M."/>
            <person name="Grigoriev I."/>
            <person name="Van Etten J."/>
            <person name="Lomsadze A."/>
            <person name="Borodovsky M."/>
        </authorList>
    </citation>
    <scope>NUCLEOTIDE SEQUENCE [LARGE SCALE GENOMIC DNA]</scope>
    <source>
        <strain evidence="3 4">C-169</strain>
    </source>
</reference>
<dbReference type="RefSeq" id="XP_005646902.1">
    <property type="nucleotide sequence ID" value="XM_005646845.1"/>
</dbReference>
<dbReference type="KEGG" id="csl:COCSUDRAFT_42687"/>
<sequence length="489" mass="53367">MMQHIQQQQPRPQLPVLQAGQTLPGSTPGPSGQQQAPVLIKPAVAAKQPAAAMKSAELLPALKRQKKKKGPEKAASDRVVPELPQSALFSAAADLERQLDAIMASHRAYITALVGNQKRVPKKLRLYLQSRHFHQGNRGSTPSATAEPPSWEFDISGRVLDLAEAEGTAAPAAPSAPGQPAVVVASAPASKGPPMSSYLRRLSIRLDPQLYPSDGEITWTKAVHEGPHKGSFSIRRRGQQDVAVQIEVDAEHAPELFTLSPALADLTGMQHGSRQRILHALWHYISLNKLQMPNQADLVNCDERLGALLGDKVVKLSSLSERIGHMLTRVPTPKLEYTIRTQGKARRECFDIDIEVPLRLGEDRAPPPVHDPEIDVVRPSICSGCALIRGPIFLSSENLDRKIAGLLQRIEETSRRRNFFLAFSQSPVDFINALIASQARDLRNALSADAGGPGNAGAPQAMRRSEMFHGKWVEEAVRRYLGRRIASGS</sequence>
<dbReference type="CDD" id="cd10568">
    <property type="entry name" value="SWIB_like"/>
    <property type="match status" value="1"/>
</dbReference>
<dbReference type="PANTHER" id="PTHR13844">
    <property type="entry name" value="SWI/SNF-RELATED MATRIX-ASSOCIATED ACTIN-DEPENDENT REGULATOR OF CHROMATIN SUBFAMILY D"/>
    <property type="match status" value="1"/>
</dbReference>
<dbReference type="eggNOG" id="KOG2570">
    <property type="taxonomic scope" value="Eukaryota"/>
</dbReference>
<gene>
    <name evidence="3" type="ORF">COCSUDRAFT_42687</name>
</gene>
<keyword evidence="4" id="KW-1185">Reference proteome</keyword>
<feature type="compositionally biased region" description="Polar residues" evidence="1">
    <location>
        <begin position="19"/>
        <end position="36"/>
    </location>
</feature>
<organism evidence="3 4">
    <name type="scientific">Coccomyxa subellipsoidea (strain C-169)</name>
    <name type="common">Green microalga</name>
    <dbReference type="NCBI Taxonomy" id="574566"/>
    <lineage>
        <taxon>Eukaryota</taxon>
        <taxon>Viridiplantae</taxon>
        <taxon>Chlorophyta</taxon>
        <taxon>core chlorophytes</taxon>
        <taxon>Trebouxiophyceae</taxon>
        <taxon>Trebouxiophyceae incertae sedis</taxon>
        <taxon>Coccomyxaceae</taxon>
        <taxon>Coccomyxa</taxon>
        <taxon>Coccomyxa subellipsoidea</taxon>
    </lineage>
</organism>
<dbReference type="PROSITE" id="PS51925">
    <property type="entry name" value="SWIB_MDM2"/>
    <property type="match status" value="1"/>
</dbReference>
<accession>I0YVD9</accession>